<sequence length="159" mass="18183">MSWQRFHRRTAAVRFVLERFGNAPEHLPHPREHAELSPVFTDDHDMLAALQHKWINQLMGRLERRLSESADHTAERLEATRLAWEETATANPELRRILDHHLPTAHGEALRALRAEQRLLAVSSGLVDHDGAPSETDRTGEALLRLLRGAREQHEPVTV</sequence>
<comment type="caution">
    <text evidence="1">The sequence shown here is derived from an EMBL/GenBank/DDBJ whole genome shotgun (WGS) entry which is preliminary data.</text>
</comment>
<evidence type="ECO:0008006" key="3">
    <source>
        <dbReference type="Google" id="ProtNLM"/>
    </source>
</evidence>
<reference evidence="1 2" key="1">
    <citation type="submission" date="2018-03" db="EMBL/GenBank/DDBJ databases">
        <title>Actinopolyspora mortivallis from Sahara, screening for active biomolecules.</title>
        <authorList>
            <person name="Selama O."/>
            <person name="Wellington E.M.H."/>
            <person name="Hacene H."/>
        </authorList>
    </citation>
    <scope>NUCLEOTIDE SEQUENCE [LARGE SCALE GENOMIC DNA]</scope>
    <source>
        <strain evidence="1 2">M5A</strain>
    </source>
</reference>
<dbReference type="AlphaFoldDB" id="A0A2T0H0T2"/>
<dbReference type="RefSeq" id="WP_106111859.1">
    <property type="nucleotide sequence ID" value="NZ_PVSR01000001.1"/>
</dbReference>
<dbReference type="STRING" id="1050202.GCA_000384035_00862"/>
<evidence type="ECO:0000313" key="2">
    <source>
        <dbReference type="Proteomes" id="UP000239352"/>
    </source>
</evidence>
<dbReference type="Proteomes" id="UP000239352">
    <property type="component" value="Unassembled WGS sequence"/>
</dbReference>
<dbReference type="EMBL" id="PVSR01000001">
    <property type="protein sequence ID" value="PRW64974.1"/>
    <property type="molecule type" value="Genomic_DNA"/>
</dbReference>
<dbReference type="InParanoid" id="A0A2T0H0T2"/>
<evidence type="ECO:0000313" key="1">
    <source>
        <dbReference type="EMBL" id="PRW64974.1"/>
    </source>
</evidence>
<name>A0A2T0H0T2_ACTMO</name>
<proteinExistence type="predicted"/>
<keyword evidence="2" id="KW-1185">Reference proteome</keyword>
<organism evidence="1 2">
    <name type="scientific">Actinopolyspora mortivallis</name>
    <dbReference type="NCBI Taxonomy" id="33906"/>
    <lineage>
        <taxon>Bacteria</taxon>
        <taxon>Bacillati</taxon>
        <taxon>Actinomycetota</taxon>
        <taxon>Actinomycetes</taxon>
        <taxon>Actinopolysporales</taxon>
        <taxon>Actinopolysporaceae</taxon>
        <taxon>Actinopolyspora</taxon>
    </lineage>
</organism>
<gene>
    <name evidence="1" type="ORF">CEP50_00045</name>
</gene>
<accession>A0A2T0H0T2</accession>
<dbReference type="Gene3D" id="1.10.357.10">
    <property type="entry name" value="Tetracycline Repressor, domain 2"/>
    <property type="match status" value="1"/>
</dbReference>
<protein>
    <recommendedName>
        <fullName evidence="3">TetR family transcriptional regulator</fullName>
    </recommendedName>
</protein>